<evidence type="ECO:0000256" key="2">
    <source>
        <dbReference type="ARBA" id="ARBA00023163"/>
    </source>
</evidence>
<sequence length="359" mass="41385">MAQWLAMDARDSSGGAVQSNRKGDSPGENIVKRLSPSKRRLGHQCSPDSSIPSSSGTPDLDHREIVKELYERQKKSDTPESDENELSFLFGRSCNINTTLRMAIEKPTIVCSRSPLKWGNTQRLANKQDLADTWGRTFLWYHDYVKSYDELRNLDFTDFKVLFRNRFSPVSWMLYAWNSFKNGIEGVTFTNDSWYPNNKEMQKCLDEHCNSYYGSLAETMMHDVIDKMRAIQMTEEEYSCMLAITLFRADYRLSRHASQYIQSVGDEFTKALSEHVLKNEASQSELKAMDRLATLMCMLTSVQHLAHKEDDTVTFMAIFHMADMHGLPYEMHTNIPERCMVETVATVCKENMVETMCKD</sequence>
<keyword evidence="3" id="KW-0675">Receptor</keyword>
<dbReference type="SMART" id="SM00430">
    <property type="entry name" value="HOLI"/>
    <property type="match status" value="1"/>
</dbReference>
<name>G0P8Y0_CAEBE</name>
<feature type="domain" description="NR LBD" evidence="5">
    <location>
        <begin position="92"/>
        <end position="335"/>
    </location>
</feature>
<keyword evidence="2" id="KW-0804">Transcription</keyword>
<dbReference type="EMBL" id="GL380140">
    <property type="protein sequence ID" value="EGT48050.1"/>
    <property type="molecule type" value="Genomic_DNA"/>
</dbReference>
<dbReference type="eggNOG" id="KOG3575">
    <property type="taxonomic scope" value="Eukaryota"/>
</dbReference>
<keyword evidence="8" id="KW-1185">Reference proteome</keyword>
<dbReference type="STRING" id="135651.G0P8Y0"/>
<dbReference type="SUPFAM" id="SSF48508">
    <property type="entry name" value="Nuclear receptor ligand-binding domain"/>
    <property type="match status" value="1"/>
</dbReference>
<proteinExistence type="predicted"/>
<dbReference type="OMA" id="SCMLAIT"/>
<dbReference type="Pfam" id="PF00104">
    <property type="entry name" value="Hormone_recep"/>
    <property type="match status" value="1"/>
</dbReference>
<evidence type="ECO:0000256" key="1">
    <source>
        <dbReference type="ARBA" id="ARBA00023015"/>
    </source>
</evidence>
<evidence type="ECO:0000313" key="7">
    <source>
        <dbReference type="EMBL" id="EGT48784.1"/>
    </source>
</evidence>
<evidence type="ECO:0000313" key="8">
    <source>
        <dbReference type="Proteomes" id="UP000008068"/>
    </source>
</evidence>
<evidence type="ECO:0000313" key="6">
    <source>
        <dbReference type="EMBL" id="EGT48050.1"/>
    </source>
</evidence>
<dbReference type="Proteomes" id="UP000008068">
    <property type="component" value="Unassembled WGS sequence"/>
</dbReference>
<dbReference type="HOGENOM" id="CLU_007368_3_3_1"/>
<dbReference type="AlphaFoldDB" id="G0P8Y0"/>
<reference evidence="6" key="1">
    <citation type="submission" date="2010-07" db="EMBL/GenBank/DDBJ databases">
        <authorList>
            <consortium name="The Caenorhabditis brenneri Sequencing and Analysis Consortium"/>
            <person name="Wilson R.K."/>
        </authorList>
    </citation>
    <scope>NUCLEOTIDE SEQUENCE</scope>
    <source>
        <strain evidence="6">PB2801</strain>
    </source>
</reference>
<dbReference type="OrthoDB" id="5798272at2759"/>
<dbReference type="InterPro" id="IPR000536">
    <property type="entry name" value="Nucl_hrmn_rcpt_lig-bd"/>
</dbReference>
<dbReference type="InterPro" id="IPR052499">
    <property type="entry name" value="C.elegans_NHRs"/>
</dbReference>
<dbReference type="EMBL" id="GL380161">
    <property type="protein sequence ID" value="EGT48784.1"/>
    <property type="molecule type" value="Genomic_DNA"/>
</dbReference>
<evidence type="ECO:0000256" key="4">
    <source>
        <dbReference type="SAM" id="MobiDB-lite"/>
    </source>
</evidence>
<feature type="region of interest" description="Disordered" evidence="4">
    <location>
        <begin position="1"/>
        <end position="60"/>
    </location>
</feature>
<feature type="compositionally biased region" description="Low complexity" evidence="4">
    <location>
        <begin position="46"/>
        <end position="55"/>
    </location>
</feature>
<evidence type="ECO:0000256" key="3">
    <source>
        <dbReference type="ARBA" id="ARBA00023170"/>
    </source>
</evidence>
<gene>
    <name evidence="6" type="ORF">CAEBREN_10665</name>
    <name evidence="7" type="ORF">CAEBREN_20354</name>
</gene>
<dbReference type="FunCoup" id="G0P8Y0">
    <property type="interactions" value="2"/>
</dbReference>
<dbReference type="PROSITE" id="PS51843">
    <property type="entry name" value="NR_LBD"/>
    <property type="match status" value="1"/>
</dbReference>
<reference evidence="6" key="3">
    <citation type="submission" date="2011-07" db="EMBL/GenBank/DDBJ databases">
        <authorList>
            <consortium name="WormBase Consortium"/>
        </authorList>
    </citation>
    <scope>NUCLEOTIDE SEQUENCE [LARGE SCALE GENOMIC DNA]</scope>
    <source>
        <strain evidence="6">PB2801</strain>
    </source>
</reference>
<dbReference type="Gene3D" id="1.10.565.10">
    <property type="entry name" value="Retinoid X Receptor"/>
    <property type="match status" value="1"/>
</dbReference>
<organism evidence="8">
    <name type="scientific">Caenorhabditis brenneri</name>
    <name type="common">Nematode worm</name>
    <dbReference type="NCBI Taxonomy" id="135651"/>
    <lineage>
        <taxon>Eukaryota</taxon>
        <taxon>Metazoa</taxon>
        <taxon>Ecdysozoa</taxon>
        <taxon>Nematoda</taxon>
        <taxon>Chromadorea</taxon>
        <taxon>Rhabditida</taxon>
        <taxon>Rhabditina</taxon>
        <taxon>Rhabditomorpha</taxon>
        <taxon>Rhabditoidea</taxon>
        <taxon>Rhabditidae</taxon>
        <taxon>Peloderinae</taxon>
        <taxon>Caenorhabditis</taxon>
    </lineage>
</organism>
<keyword evidence="1" id="KW-0805">Transcription regulation</keyword>
<accession>G0P8Y0</accession>
<evidence type="ECO:0000259" key="5">
    <source>
        <dbReference type="PROSITE" id="PS51843"/>
    </source>
</evidence>
<dbReference type="PANTHER" id="PTHR47630:SF7">
    <property type="entry name" value="NUCLEAR HORMONE RECEPTOR FAMILY"/>
    <property type="match status" value="1"/>
</dbReference>
<dbReference type="PANTHER" id="PTHR47630">
    <property type="entry name" value="NUCLEAR HORMONE RECEPTOR FAMILY-RELATED-RELATED"/>
    <property type="match status" value="1"/>
</dbReference>
<protein>
    <recommendedName>
        <fullName evidence="5">NR LBD domain-containing protein</fullName>
    </recommendedName>
</protein>
<dbReference type="InterPro" id="IPR035500">
    <property type="entry name" value="NHR-like_dom_sf"/>
</dbReference>
<reference evidence="8" key="2">
    <citation type="submission" date="2011-07" db="EMBL/GenBank/DDBJ databases">
        <authorList>
            <consortium name="Caenorhabditis brenneri Sequencing and Analysis Consortium"/>
            <person name="Wilson R.K."/>
        </authorList>
    </citation>
    <scope>NUCLEOTIDE SEQUENCE [LARGE SCALE GENOMIC DNA]</scope>
    <source>
        <strain evidence="8">PB2801</strain>
    </source>
</reference>